<reference evidence="2" key="1">
    <citation type="submission" date="2021-01" db="UniProtKB">
        <authorList>
            <consortium name="EnsemblMetazoa"/>
        </authorList>
    </citation>
    <scope>IDENTIFICATION</scope>
    <source>
        <strain evidence="2">DH4</strain>
    </source>
</reference>
<reference evidence="4" key="2">
    <citation type="submission" date="2025-04" db="UniProtKB">
        <authorList>
            <consortium name="RefSeq"/>
        </authorList>
    </citation>
    <scope>IDENTIFICATION</scope>
    <source>
        <strain evidence="4">DH4</strain>
        <tissue evidence="4">Whole body</tissue>
    </source>
</reference>
<dbReference type="Proteomes" id="UP000005203">
    <property type="component" value="Linkage group LG7"/>
</dbReference>
<dbReference type="RefSeq" id="XP_003250660.1">
    <property type="nucleotide sequence ID" value="XM_003250612.4"/>
</dbReference>
<sequence length="100" mass="10910">MKLRISVLLVALVAILLHSAEYTTANSICPQENCLDSTKCEHFVVGATCPRSSDTCCSIVKSEHRTHCHHFAGECMDTCTLSLRHAVVDCPSDKVCCTLV</sequence>
<name>A0A7M7GEI7_APIME</name>
<keyword evidence="3" id="KW-1185">Reference proteome</keyword>
<dbReference type="GeneID" id="100578816"/>
<organism evidence="3 4">
    <name type="scientific">Apis mellifera</name>
    <name type="common">Honeybee</name>
    <dbReference type="NCBI Taxonomy" id="7460"/>
    <lineage>
        <taxon>Eukaryota</taxon>
        <taxon>Metazoa</taxon>
        <taxon>Ecdysozoa</taxon>
        <taxon>Arthropoda</taxon>
        <taxon>Hexapoda</taxon>
        <taxon>Insecta</taxon>
        <taxon>Pterygota</taxon>
        <taxon>Neoptera</taxon>
        <taxon>Endopterygota</taxon>
        <taxon>Hymenoptera</taxon>
        <taxon>Apocrita</taxon>
        <taxon>Aculeata</taxon>
        <taxon>Apoidea</taxon>
        <taxon>Anthophila</taxon>
        <taxon>Apidae</taxon>
        <taxon>Apis</taxon>
    </lineage>
</organism>
<evidence type="ECO:0000256" key="1">
    <source>
        <dbReference type="SAM" id="SignalP"/>
    </source>
</evidence>
<feature type="signal peptide" evidence="1">
    <location>
        <begin position="1"/>
        <end position="25"/>
    </location>
</feature>
<gene>
    <name evidence="4" type="primary">LOC100578816</name>
    <name evidence="2" type="synonym">100578816</name>
</gene>
<dbReference type="OMA" id="YRTHCRH"/>
<dbReference type="OrthoDB" id="6332063at2759"/>
<accession>A0A7M7GEI7</accession>
<evidence type="ECO:0000313" key="3">
    <source>
        <dbReference type="Proteomes" id="UP000005203"/>
    </source>
</evidence>
<dbReference type="KEGG" id="ame:100578816"/>
<accession>A0A8U0WSA1</accession>
<protein>
    <submittedName>
        <fullName evidence="4">Uncharacterized protein LOC100578816</fullName>
    </submittedName>
</protein>
<evidence type="ECO:0000313" key="4">
    <source>
        <dbReference type="RefSeq" id="XP_003250660.1"/>
    </source>
</evidence>
<dbReference type="EnsemblMetazoa" id="XM_003250612">
    <property type="protein sequence ID" value="XP_003250660"/>
    <property type="gene ID" value="LOC100578816"/>
</dbReference>
<keyword evidence="1" id="KW-0732">Signal</keyword>
<accession>A0A8B6XTT4</accession>
<dbReference type="AlphaFoldDB" id="A0A7M7GEI7"/>
<evidence type="ECO:0000313" key="2">
    <source>
        <dbReference type="EnsemblMetazoa" id="XP_003250660"/>
    </source>
</evidence>
<feature type="chain" id="PRO_5044659349" evidence="1">
    <location>
        <begin position="26"/>
        <end position="100"/>
    </location>
</feature>
<proteinExistence type="predicted"/>